<evidence type="ECO:0000313" key="8">
    <source>
        <dbReference type="EMBL" id="CUQ79955.1"/>
    </source>
</evidence>
<evidence type="ECO:0000256" key="5">
    <source>
        <dbReference type="ARBA" id="ARBA00047925"/>
    </source>
</evidence>
<reference evidence="9 10" key="1">
    <citation type="submission" date="2015-09" db="EMBL/GenBank/DDBJ databases">
        <authorList>
            <consortium name="Pathogen Informatics"/>
        </authorList>
    </citation>
    <scope>NUCLEOTIDE SEQUENCE [LARGE SCALE GENOMIC DNA]</scope>
    <source>
        <strain evidence="7 9">2789STDY5834875</strain>
        <strain evidence="8 10">2789STDY5834878</strain>
    </source>
</reference>
<keyword evidence="6" id="KW-0067">ATP-binding</keyword>
<evidence type="ECO:0000256" key="1">
    <source>
        <dbReference type="ARBA" id="ARBA00022679"/>
    </source>
</evidence>
<dbReference type="EC" id="2.7.1.23" evidence="6"/>
<feature type="binding site" evidence="6">
    <location>
        <begin position="183"/>
        <end position="188"/>
    </location>
    <ligand>
        <name>NAD(+)</name>
        <dbReference type="ChEBI" id="CHEBI:57540"/>
    </ligand>
</feature>
<feature type="binding site" evidence="6">
    <location>
        <position position="172"/>
    </location>
    <ligand>
        <name>NAD(+)</name>
        <dbReference type="ChEBI" id="CHEBI:57540"/>
    </ligand>
</feature>
<dbReference type="GO" id="GO:0005737">
    <property type="term" value="C:cytoplasm"/>
    <property type="evidence" value="ECO:0007669"/>
    <property type="project" value="UniProtKB-SubCell"/>
</dbReference>
<dbReference type="GO" id="GO:0003951">
    <property type="term" value="F:NAD+ kinase activity"/>
    <property type="evidence" value="ECO:0007669"/>
    <property type="project" value="UniProtKB-UniRule"/>
</dbReference>
<dbReference type="SUPFAM" id="SSF111331">
    <property type="entry name" value="NAD kinase/diacylglycerol kinase-like"/>
    <property type="match status" value="1"/>
</dbReference>
<protein>
    <recommendedName>
        <fullName evidence="6">NAD kinase</fullName>
        <ecNumber evidence="6">2.7.1.23</ecNumber>
    </recommendedName>
    <alternativeName>
        <fullName evidence="6">ATP-dependent NAD kinase</fullName>
    </alternativeName>
</protein>
<feature type="binding site" evidence="6">
    <location>
        <begin position="142"/>
        <end position="143"/>
    </location>
    <ligand>
        <name>NAD(+)</name>
        <dbReference type="ChEBI" id="CHEBI:57540"/>
    </ligand>
</feature>
<gene>
    <name evidence="7" type="primary">ppnK</name>
    <name evidence="6" type="synonym">nadK</name>
    <name evidence="7" type="ORF">ERS852490_00961</name>
    <name evidence="8" type="ORF">ERS852492_00243</name>
</gene>
<dbReference type="Pfam" id="PF01513">
    <property type="entry name" value="NAD_kinase"/>
    <property type="match status" value="1"/>
</dbReference>
<dbReference type="GO" id="GO:0006741">
    <property type="term" value="P:NADP+ biosynthetic process"/>
    <property type="evidence" value="ECO:0007669"/>
    <property type="project" value="UniProtKB-UniRule"/>
</dbReference>
<dbReference type="Gene3D" id="3.40.50.10330">
    <property type="entry name" value="Probable inorganic polyphosphate/atp-NAD kinase, domain 1"/>
    <property type="match status" value="1"/>
</dbReference>
<evidence type="ECO:0000256" key="3">
    <source>
        <dbReference type="ARBA" id="ARBA00022857"/>
    </source>
</evidence>
<dbReference type="GO" id="GO:0005524">
    <property type="term" value="F:ATP binding"/>
    <property type="evidence" value="ECO:0007669"/>
    <property type="project" value="UniProtKB-KW"/>
</dbReference>
<dbReference type="HAMAP" id="MF_00361">
    <property type="entry name" value="NAD_kinase"/>
    <property type="match status" value="1"/>
</dbReference>
<dbReference type="GO" id="GO:0051287">
    <property type="term" value="F:NAD binding"/>
    <property type="evidence" value="ECO:0007669"/>
    <property type="project" value="UniProtKB-ARBA"/>
</dbReference>
<evidence type="ECO:0000313" key="9">
    <source>
        <dbReference type="Proteomes" id="UP000095621"/>
    </source>
</evidence>
<feature type="active site" description="Proton acceptor" evidence="6">
    <location>
        <position position="68"/>
    </location>
</feature>
<dbReference type="Proteomes" id="UP000095780">
    <property type="component" value="Unassembled WGS sequence"/>
</dbReference>
<dbReference type="GO" id="GO:0019674">
    <property type="term" value="P:NAD+ metabolic process"/>
    <property type="evidence" value="ECO:0007669"/>
    <property type="project" value="InterPro"/>
</dbReference>
<dbReference type="Gene3D" id="2.60.200.30">
    <property type="entry name" value="Probable inorganic polyphosphate/atp-NAD kinase, domain 2"/>
    <property type="match status" value="1"/>
</dbReference>
<keyword evidence="2 6" id="KW-0418">Kinase</keyword>
<keyword evidence="6" id="KW-0963">Cytoplasm</keyword>
<dbReference type="Proteomes" id="UP000095621">
    <property type="component" value="Unassembled WGS sequence"/>
</dbReference>
<evidence type="ECO:0000256" key="6">
    <source>
        <dbReference type="HAMAP-Rule" id="MF_00361"/>
    </source>
</evidence>
<keyword evidence="6" id="KW-0547">Nucleotide-binding</keyword>
<dbReference type="EMBL" id="CZBU01000002">
    <property type="protein sequence ID" value="CUQ76267.1"/>
    <property type="molecule type" value="Genomic_DNA"/>
</dbReference>
<keyword evidence="3 6" id="KW-0521">NADP</keyword>
<evidence type="ECO:0000313" key="7">
    <source>
        <dbReference type="EMBL" id="CUQ76267.1"/>
    </source>
</evidence>
<comment type="similarity">
    <text evidence="6">Belongs to the NAD kinase family.</text>
</comment>
<keyword evidence="4 6" id="KW-0520">NAD</keyword>
<evidence type="ECO:0000256" key="4">
    <source>
        <dbReference type="ARBA" id="ARBA00023027"/>
    </source>
</evidence>
<sequence>MKYFYIVTNRFKDPDGVNTRKIAHFLRSKGAECVCQIEQEQAFNKTGSYSDVRLVPDNTECVIVLGGDGTLIQASRELSEKDIPFIGVNIGTLGYLTDTDMSSFEETLESLLRDDYEIDRRMMLDGCIYRGEERIFSDMALNDVVINRNGALRIIDFDIYVNGEYLNTYSADGVIVSTATGSTAYSLSAGGPIIQPTARLIMVTPICPHSLNQRSIIFAADDEIMIEMKDNKSSSGRMTGSLKNDSARVATFDGESFCEVVTGDRIVITQSERISRFVKTSRISFLERIRNKM</sequence>
<proteinExistence type="inferred from homology"/>
<comment type="cofactor">
    <cofactor evidence="6">
        <name>a divalent metal cation</name>
        <dbReference type="ChEBI" id="CHEBI:60240"/>
    </cofactor>
</comment>
<dbReference type="RefSeq" id="WP_055215006.1">
    <property type="nucleotide sequence ID" value="NZ_CABIXW010000001.1"/>
</dbReference>
<evidence type="ECO:0000256" key="2">
    <source>
        <dbReference type="ARBA" id="ARBA00022777"/>
    </source>
</evidence>
<keyword evidence="1 6" id="KW-0808">Transferase</keyword>
<comment type="catalytic activity">
    <reaction evidence="5 6">
        <text>NAD(+) + ATP = ADP + NADP(+) + H(+)</text>
        <dbReference type="Rhea" id="RHEA:18629"/>
        <dbReference type="ChEBI" id="CHEBI:15378"/>
        <dbReference type="ChEBI" id="CHEBI:30616"/>
        <dbReference type="ChEBI" id="CHEBI:57540"/>
        <dbReference type="ChEBI" id="CHEBI:58349"/>
        <dbReference type="ChEBI" id="CHEBI:456216"/>
        <dbReference type="EC" id="2.7.1.23"/>
    </reaction>
</comment>
<dbReference type="OrthoDB" id="9774737at2"/>
<dbReference type="PANTHER" id="PTHR20275:SF0">
    <property type="entry name" value="NAD KINASE"/>
    <property type="match status" value="1"/>
</dbReference>
<dbReference type="PANTHER" id="PTHR20275">
    <property type="entry name" value="NAD KINASE"/>
    <property type="match status" value="1"/>
</dbReference>
<comment type="function">
    <text evidence="6">Involved in the regulation of the intracellular balance of NAD and NADP, and is a key enzyme in the biosynthesis of NADP. Catalyzes specifically the phosphorylation on 2'-hydroxyl of the adenosine moiety of NAD to yield NADP.</text>
</comment>
<dbReference type="GO" id="GO:0046872">
    <property type="term" value="F:metal ion binding"/>
    <property type="evidence" value="ECO:0007669"/>
    <property type="project" value="UniProtKB-UniRule"/>
</dbReference>
<evidence type="ECO:0000313" key="10">
    <source>
        <dbReference type="Proteomes" id="UP000095780"/>
    </source>
</evidence>
<feature type="binding site" evidence="6">
    <location>
        <position position="153"/>
    </location>
    <ligand>
        <name>NAD(+)</name>
        <dbReference type="ChEBI" id="CHEBI:57540"/>
    </ligand>
</feature>
<comment type="subcellular location">
    <subcellularLocation>
        <location evidence="6">Cytoplasm</location>
    </subcellularLocation>
</comment>
<feature type="binding site" evidence="6">
    <location>
        <begin position="68"/>
        <end position="69"/>
    </location>
    <ligand>
        <name>NAD(+)</name>
        <dbReference type="ChEBI" id="CHEBI:57540"/>
    </ligand>
</feature>
<dbReference type="InterPro" id="IPR017438">
    <property type="entry name" value="ATP-NAD_kinase_N"/>
</dbReference>
<dbReference type="Pfam" id="PF20143">
    <property type="entry name" value="NAD_kinase_C"/>
    <property type="match status" value="1"/>
</dbReference>
<comment type="caution">
    <text evidence="6">Lacks conserved residue(s) required for the propagation of feature annotation.</text>
</comment>
<dbReference type="EMBL" id="CZBV01000001">
    <property type="protein sequence ID" value="CUQ79955.1"/>
    <property type="molecule type" value="Genomic_DNA"/>
</dbReference>
<dbReference type="InterPro" id="IPR002504">
    <property type="entry name" value="NADK"/>
</dbReference>
<dbReference type="InterPro" id="IPR017437">
    <property type="entry name" value="ATP-NAD_kinase_PpnK-typ_C"/>
</dbReference>
<name>A0A174YRV2_9FIRM</name>
<dbReference type="InterPro" id="IPR016064">
    <property type="entry name" value="NAD/diacylglycerol_kinase_sf"/>
</dbReference>
<organism evidence="7 9">
    <name type="scientific">Lachnospira eligens</name>
    <dbReference type="NCBI Taxonomy" id="39485"/>
    <lineage>
        <taxon>Bacteria</taxon>
        <taxon>Bacillati</taxon>
        <taxon>Bacillota</taxon>
        <taxon>Clostridia</taxon>
        <taxon>Lachnospirales</taxon>
        <taxon>Lachnospiraceae</taxon>
        <taxon>Lachnospira</taxon>
    </lineage>
</organism>
<dbReference type="AlphaFoldDB" id="A0A174YRV2"/>
<accession>A0A174YRV2</accession>